<evidence type="ECO:0000313" key="2">
    <source>
        <dbReference type="Proteomes" id="UP000286501"/>
    </source>
</evidence>
<comment type="caution">
    <text evidence="1">The sequence shown here is derived from an EMBL/GenBank/DDBJ whole genome shotgun (WGS) entry which is preliminary data.</text>
</comment>
<sequence>MNNTTKFPVADACQVVSATGILRFTPRPCSAIAHTILNVVVDDEVELFFSKAVMLRQKQGLYDINCALLSAMKSKYNLNEIRMRSKHGVKLG</sequence>
<gene>
    <name evidence="1" type="ORF">DW250_14865</name>
</gene>
<reference evidence="1 2" key="1">
    <citation type="submission" date="2018-08" db="EMBL/GenBank/DDBJ databases">
        <title>A genome reference for cultivated species of the human gut microbiota.</title>
        <authorList>
            <person name="Zou Y."/>
            <person name="Xue W."/>
            <person name="Luo G."/>
        </authorList>
    </citation>
    <scope>NUCLEOTIDE SEQUENCE [LARGE SCALE GENOMIC DNA]</scope>
    <source>
        <strain evidence="1 2">AM22-1</strain>
    </source>
</reference>
<name>A0A3R6KIA9_9BACT</name>
<accession>A0A3R6KIA9</accession>
<evidence type="ECO:0000313" key="1">
    <source>
        <dbReference type="EMBL" id="RHG61760.1"/>
    </source>
</evidence>
<dbReference type="RefSeq" id="WP_118201748.1">
    <property type="nucleotide sequence ID" value="NZ_QRIN01000097.1"/>
</dbReference>
<dbReference type="EMBL" id="QRIN01000097">
    <property type="protein sequence ID" value="RHG61760.1"/>
    <property type="molecule type" value="Genomic_DNA"/>
</dbReference>
<proteinExistence type="predicted"/>
<organism evidence="1 2">
    <name type="scientific">Segatella copri</name>
    <dbReference type="NCBI Taxonomy" id="165179"/>
    <lineage>
        <taxon>Bacteria</taxon>
        <taxon>Pseudomonadati</taxon>
        <taxon>Bacteroidota</taxon>
        <taxon>Bacteroidia</taxon>
        <taxon>Bacteroidales</taxon>
        <taxon>Prevotellaceae</taxon>
        <taxon>Segatella</taxon>
    </lineage>
</organism>
<protein>
    <submittedName>
        <fullName evidence="1">Uncharacterized protein</fullName>
    </submittedName>
</protein>
<dbReference type="AlphaFoldDB" id="A0A3R6KIA9"/>
<dbReference type="Proteomes" id="UP000286501">
    <property type="component" value="Unassembled WGS sequence"/>
</dbReference>